<proteinExistence type="inferred from homology"/>
<evidence type="ECO:0000313" key="4">
    <source>
        <dbReference type="Proteomes" id="UP001595729"/>
    </source>
</evidence>
<gene>
    <name evidence="3" type="ORF">ACFOPI_18190</name>
</gene>
<reference evidence="4" key="1">
    <citation type="journal article" date="2019" name="Int. J. Syst. Evol. Microbiol.">
        <title>The Global Catalogue of Microorganisms (GCM) 10K type strain sequencing project: providing services to taxonomists for standard genome sequencing and annotation.</title>
        <authorList>
            <consortium name="The Broad Institute Genomics Platform"/>
            <consortium name="The Broad Institute Genome Sequencing Center for Infectious Disease"/>
            <person name="Wu L."/>
            <person name="Ma J."/>
        </authorList>
    </citation>
    <scope>NUCLEOTIDE SEQUENCE [LARGE SCALE GENOMIC DNA]</scope>
    <source>
        <strain evidence="4">KCTC 42501</strain>
    </source>
</reference>
<dbReference type="InterPro" id="IPR042100">
    <property type="entry name" value="Bug_dom1"/>
</dbReference>
<dbReference type="PANTHER" id="PTHR42928">
    <property type="entry name" value="TRICARBOXYLATE-BINDING PROTEIN"/>
    <property type="match status" value="1"/>
</dbReference>
<organism evidence="3 4">
    <name type="scientific">Hydrogenophaga luteola</name>
    <dbReference type="NCBI Taxonomy" id="1591122"/>
    <lineage>
        <taxon>Bacteria</taxon>
        <taxon>Pseudomonadati</taxon>
        <taxon>Pseudomonadota</taxon>
        <taxon>Betaproteobacteria</taxon>
        <taxon>Burkholderiales</taxon>
        <taxon>Comamonadaceae</taxon>
        <taxon>Hydrogenophaga</taxon>
    </lineage>
</organism>
<comment type="caution">
    <text evidence="3">The sequence shown here is derived from an EMBL/GenBank/DDBJ whole genome shotgun (WGS) entry which is preliminary data.</text>
</comment>
<evidence type="ECO:0000313" key="3">
    <source>
        <dbReference type="EMBL" id="MFC3685537.1"/>
    </source>
</evidence>
<dbReference type="Proteomes" id="UP001595729">
    <property type="component" value="Unassembled WGS sequence"/>
</dbReference>
<dbReference type="Gene3D" id="3.40.190.10">
    <property type="entry name" value="Periplasmic binding protein-like II"/>
    <property type="match status" value="1"/>
</dbReference>
<dbReference type="Gene3D" id="3.40.190.150">
    <property type="entry name" value="Bordetella uptake gene, domain 1"/>
    <property type="match status" value="1"/>
</dbReference>
<dbReference type="InterPro" id="IPR005064">
    <property type="entry name" value="BUG"/>
</dbReference>
<dbReference type="RefSeq" id="WP_382176917.1">
    <property type="nucleotide sequence ID" value="NZ_JBHRXX010000007.1"/>
</dbReference>
<name>A0ABV7W915_9BURK</name>
<dbReference type="CDD" id="cd07012">
    <property type="entry name" value="PBP2_Bug_TTT"/>
    <property type="match status" value="1"/>
</dbReference>
<evidence type="ECO:0000256" key="1">
    <source>
        <dbReference type="ARBA" id="ARBA00006987"/>
    </source>
</evidence>
<dbReference type="PROSITE" id="PS51318">
    <property type="entry name" value="TAT"/>
    <property type="match status" value="1"/>
</dbReference>
<accession>A0ABV7W915</accession>
<dbReference type="PANTHER" id="PTHR42928:SF5">
    <property type="entry name" value="BLR1237 PROTEIN"/>
    <property type="match status" value="1"/>
</dbReference>
<keyword evidence="2" id="KW-0732">Signal</keyword>
<comment type="similarity">
    <text evidence="1">Belongs to the UPF0065 (bug) family.</text>
</comment>
<evidence type="ECO:0000256" key="2">
    <source>
        <dbReference type="SAM" id="SignalP"/>
    </source>
</evidence>
<dbReference type="InterPro" id="IPR006311">
    <property type="entry name" value="TAT_signal"/>
</dbReference>
<dbReference type="PIRSF" id="PIRSF017082">
    <property type="entry name" value="YflP"/>
    <property type="match status" value="1"/>
</dbReference>
<dbReference type="EMBL" id="JBHRXX010000007">
    <property type="protein sequence ID" value="MFC3685537.1"/>
    <property type="molecule type" value="Genomic_DNA"/>
</dbReference>
<protein>
    <submittedName>
        <fullName evidence="3">Bug family tripartite tricarboxylate transporter substrate binding protein</fullName>
    </submittedName>
</protein>
<keyword evidence="4" id="KW-1185">Reference proteome</keyword>
<feature type="signal peptide" evidence="2">
    <location>
        <begin position="1"/>
        <end position="27"/>
    </location>
</feature>
<dbReference type="SUPFAM" id="SSF53850">
    <property type="entry name" value="Periplasmic binding protein-like II"/>
    <property type="match status" value="1"/>
</dbReference>
<dbReference type="Pfam" id="PF03401">
    <property type="entry name" value="TctC"/>
    <property type="match status" value="1"/>
</dbReference>
<feature type="chain" id="PRO_5046949253" evidence="2">
    <location>
        <begin position="28"/>
        <end position="327"/>
    </location>
</feature>
<sequence length="327" mass="33943">MSHPTRRTALLAAAAAASSFAFPTAFAQAWPSRAIKLIVPFPAGGGTDIVARLLAERLGQALGQSVVVDNRPGAGTAIGAAAVAGAAADGHTLLFSGSTTFTVNPAVRRNLSYDPFKQLQPLGLVARAPLVVVTAANGPYADLPQLLAAAKDRPGELNYATFGVGTGPHLVGEMLAYTRSARMTAVPYKGSADALVGILRGDVQMGVDTLASAKGQIDQGKLRALAVISERRTPLMPQVPSLGELGLGYALFDAWYALAAPAGLEPAVATRLEKTLATIAADADFRQKLSQQSMDGDWLAPAGLKAMMDREVTRYRAAVARSGIPQS</sequence>